<proteinExistence type="predicted"/>
<name>A0A135SUQ9_9PEZI</name>
<evidence type="ECO:0000313" key="3">
    <source>
        <dbReference type="Proteomes" id="UP000070328"/>
    </source>
</evidence>
<accession>A0A135SUQ9</accession>
<feature type="compositionally biased region" description="Acidic residues" evidence="1">
    <location>
        <begin position="26"/>
        <end position="38"/>
    </location>
</feature>
<evidence type="ECO:0000256" key="1">
    <source>
        <dbReference type="SAM" id="MobiDB-lite"/>
    </source>
</evidence>
<dbReference type="Proteomes" id="UP000070328">
    <property type="component" value="Unassembled WGS sequence"/>
</dbReference>
<reference evidence="2 3" key="1">
    <citation type="submission" date="2014-02" db="EMBL/GenBank/DDBJ databases">
        <title>The genome sequence of Colletotrichum simmondsii CBS122122.</title>
        <authorList>
            <person name="Baroncelli R."/>
            <person name="Thon M.R."/>
        </authorList>
    </citation>
    <scope>NUCLEOTIDE SEQUENCE [LARGE SCALE GENOMIC DNA]</scope>
    <source>
        <strain evidence="2 3">CBS122122</strain>
    </source>
</reference>
<dbReference type="AlphaFoldDB" id="A0A135SUQ9"/>
<evidence type="ECO:0000313" key="2">
    <source>
        <dbReference type="EMBL" id="KXH39585.1"/>
    </source>
</evidence>
<dbReference type="EMBL" id="JFBX01000393">
    <property type="protein sequence ID" value="KXH39585.1"/>
    <property type="molecule type" value="Genomic_DNA"/>
</dbReference>
<protein>
    <submittedName>
        <fullName evidence="2">Uncharacterized protein</fullName>
    </submittedName>
</protein>
<sequence length="334" mass="38585">MSSTQDEFTLPLRPRDAATNTLSNAQDEETGLVNDQEDDPTKHHVNFSNHPNVSGLPGFDFAVGDGVPILNRRYSGLFRLIALPRDEFSKPHSAEGIKAIASRLHAVFQVAIRTYEMKVGVPTIRNLWLYTFQELRPSDKSWDFEVSHKKVPVIMRKITTLIPAEFFDFLHTIDDFIYRIESTFQTNVSKHLKKKRSRDESDDETEEIQNTMKKARIVHAYEDIEKMAQEEQIRYWKEKALGLKGKLEAQDEVVKGLHKLLHEMKNRKNRSSLEFNYCVTRLWDDALPGINEKQRQQGQMEWASSQLQEYLRATGSSRIADAMLGVGDFDEDHM</sequence>
<gene>
    <name evidence="2" type="ORF">CSIM01_06640</name>
</gene>
<organism evidence="2 3">
    <name type="scientific">Colletotrichum simmondsii</name>
    <dbReference type="NCBI Taxonomy" id="703756"/>
    <lineage>
        <taxon>Eukaryota</taxon>
        <taxon>Fungi</taxon>
        <taxon>Dikarya</taxon>
        <taxon>Ascomycota</taxon>
        <taxon>Pezizomycotina</taxon>
        <taxon>Sordariomycetes</taxon>
        <taxon>Hypocreomycetidae</taxon>
        <taxon>Glomerellales</taxon>
        <taxon>Glomerellaceae</taxon>
        <taxon>Colletotrichum</taxon>
        <taxon>Colletotrichum acutatum species complex</taxon>
    </lineage>
</organism>
<keyword evidence="3" id="KW-1185">Reference proteome</keyword>
<feature type="region of interest" description="Disordered" evidence="1">
    <location>
        <begin position="1"/>
        <end position="45"/>
    </location>
</feature>
<comment type="caution">
    <text evidence="2">The sequence shown here is derived from an EMBL/GenBank/DDBJ whole genome shotgun (WGS) entry which is preliminary data.</text>
</comment>